<dbReference type="InterPro" id="IPR036291">
    <property type="entry name" value="NAD(P)-bd_dom_sf"/>
</dbReference>
<evidence type="ECO:0000313" key="6">
    <source>
        <dbReference type="Proteomes" id="UP000239772"/>
    </source>
</evidence>
<evidence type="ECO:0000256" key="3">
    <source>
        <dbReference type="RuleBase" id="RU000363"/>
    </source>
</evidence>
<feature type="domain" description="Ketoreductase" evidence="4">
    <location>
        <begin position="8"/>
        <end position="204"/>
    </location>
</feature>
<dbReference type="PANTHER" id="PTHR45024:SF2">
    <property type="entry name" value="SCP2 DOMAIN-CONTAINING PROTEIN"/>
    <property type="match status" value="1"/>
</dbReference>
<evidence type="ECO:0000259" key="4">
    <source>
        <dbReference type="SMART" id="SM00822"/>
    </source>
</evidence>
<dbReference type="InterPro" id="IPR057326">
    <property type="entry name" value="KR_dom"/>
</dbReference>
<keyword evidence="6" id="KW-1185">Reference proteome</keyword>
<dbReference type="SUPFAM" id="SSF51735">
    <property type="entry name" value="NAD(P)-binding Rossmann-fold domains"/>
    <property type="match status" value="1"/>
</dbReference>
<dbReference type="InterPro" id="IPR051687">
    <property type="entry name" value="Peroxisomal_Beta-Oxidation"/>
</dbReference>
<name>A0A2T1HZH9_9HYPH</name>
<dbReference type="Pfam" id="PF00106">
    <property type="entry name" value="adh_short"/>
    <property type="match status" value="1"/>
</dbReference>
<dbReference type="FunFam" id="3.40.50.720:FF:000084">
    <property type="entry name" value="Short-chain dehydrogenase reductase"/>
    <property type="match status" value="1"/>
</dbReference>
<organism evidence="5 6">
    <name type="scientific">Alsobacter soli</name>
    <dbReference type="NCBI Taxonomy" id="2109933"/>
    <lineage>
        <taxon>Bacteria</taxon>
        <taxon>Pseudomonadati</taxon>
        <taxon>Pseudomonadota</taxon>
        <taxon>Alphaproteobacteria</taxon>
        <taxon>Hyphomicrobiales</taxon>
        <taxon>Alsobacteraceae</taxon>
        <taxon>Alsobacter</taxon>
    </lineage>
</organism>
<dbReference type="OrthoDB" id="9804774at2"/>
<dbReference type="PRINTS" id="PR00081">
    <property type="entry name" value="GDHRDH"/>
</dbReference>
<dbReference type="EMBL" id="PVZS01000001">
    <property type="protein sequence ID" value="PSC07035.1"/>
    <property type="molecule type" value="Genomic_DNA"/>
</dbReference>
<evidence type="ECO:0000256" key="1">
    <source>
        <dbReference type="ARBA" id="ARBA00006484"/>
    </source>
</evidence>
<evidence type="ECO:0000313" key="5">
    <source>
        <dbReference type="EMBL" id="PSC07035.1"/>
    </source>
</evidence>
<dbReference type="PANTHER" id="PTHR45024">
    <property type="entry name" value="DEHYDROGENASES, SHORT CHAIN"/>
    <property type="match status" value="1"/>
</dbReference>
<accession>A0A2T1HZH9</accession>
<gene>
    <name evidence="5" type="ORF">SLNSH_01265</name>
</gene>
<dbReference type="SMART" id="SM00822">
    <property type="entry name" value="PKS_KR"/>
    <property type="match status" value="1"/>
</dbReference>
<sequence>MSIRFDGRVAIVTGAGAGLGRSHALGLAERGAKVVVVDRGGAVDGSGGSAYAAERVVEEIRDAGGEAFASALDVTDFAAVTAMAQDVLARWGRIDILVNNAGILRDRTFAKMEMEDFRKVLDVHLMGSVHCTKAVWETMRRQNYGRIVFTSSSSGLYGNFGQSNYGAAKAALVGLMNVLHLEGRKHDIRVNTLAPTAATRMTEQLMSPQALQLLRPESITPGVLYLVSEVAPSRTILCAGAGVFAQTVITETEGVYLDEAERTPEGVAAHFAAISDTSNESELTEAFHQTDKFVRMAAQHKGIDLKASR</sequence>
<dbReference type="Proteomes" id="UP000239772">
    <property type="component" value="Unassembled WGS sequence"/>
</dbReference>
<dbReference type="GO" id="GO:0016491">
    <property type="term" value="F:oxidoreductase activity"/>
    <property type="evidence" value="ECO:0007669"/>
    <property type="project" value="UniProtKB-KW"/>
</dbReference>
<dbReference type="InterPro" id="IPR002347">
    <property type="entry name" value="SDR_fam"/>
</dbReference>
<comment type="caution">
    <text evidence="5">The sequence shown here is derived from an EMBL/GenBank/DDBJ whole genome shotgun (WGS) entry which is preliminary data.</text>
</comment>
<comment type="similarity">
    <text evidence="1 3">Belongs to the short-chain dehydrogenases/reductases (SDR) family.</text>
</comment>
<dbReference type="RefSeq" id="WP_106334820.1">
    <property type="nucleotide sequence ID" value="NZ_PVZS01000001.1"/>
</dbReference>
<keyword evidence="2" id="KW-0560">Oxidoreductase</keyword>
<reference evidence="6" key="1">
    <citation type="submission" date="2018-03" db="EMBL/GenBank/DDBJ databases">
        <authorList>
            <person name="Sun L."/>
            <person name="Liu H."/>
            <person name="Chen W."/>
            <person name="Huang K."/>
            <person name="Liu W."/>
            <person name="Gao X."/>
        </authorList>
    </citation>
    <scope>NUCLEOTIDE SEQUENCE [LARGE SCALE GENOMIC DNA]</scope>
    <source>
        <strain evidence="6">SH9</strain>
    </source>
</reference>
<dbReference type="PRINTS" id="PR00080">
    <property type="entry name" value="SDRFAMILY"/>
</dbReference>
<dbReference type="AlphaFoldDB" id="A0A2T1HZH9"/>
<dbReference type="PROSITE" id="PS00061">
    <property type="entry name" value="ADH_SHORT"/>
    <property type="match status" value="1"/>
</dbReference>
<dbReference type="Gene3D" id="3.40.50.720">
    <property type="entry name" value="NAD(P)-binding Rossmann-like Domain"/>
    <property type="match status" value="1"/>
</dbReference>
<evidence type="ECO:0000256" key="2">
    <source>
        <dbReference type="ARBA" id="ARBA00023002"/>
    </source>
</evidence>
<proteinExistence type="inferred from homology"/>
<protein>
    <submittedName>
        <fullName evidence="5">3-oxoacyl-ACP reductase</fullName>
    </submittedName>
</protein>
<dbReference type="InterPro" id="IPR020904">
    <property type="entry name" value="Sc_DH/Rdtase_CS"/>
</dbReference>